<reference evidence="3 4" key="1">
    <citation type="submission" date="2022-04" db="EMBL/GenBank/DDBJ databases">
        <title>Gracilibacillus sp. isolated from saltern.</title>
        <authorList>
            <person name="Won M."/>
            <person name="Lee C.-M."/>
            <person name="Woen H.-Y."/>
            <person name="Kwon S.-W."/>
        </authorList>
    </citation>
    <scope>NUCLEOTIDE SEQUENCE [LARGE SCALE GENOMIC DNA]</scope>
    <source>
        <strain evidence="3 4">SSWR10-1</strain>
    </source>
</reference>
<dbReference type="Gene3D" id="1.10.101.10">
    <property type="entry name" value="PGBD-like superfamily/PGBD"/>
    <property type="match status" value="1"/>
</dbReference>
<dbReference type="SUPFAM" id="SSF47090">
    <property type="entry name" value="PGBD-like"/>
    <property type="match status" value="1"/>
</dbReference>
<evidence type="ECO:0000313" key="3">
    <source>
        <dbReference type="EMBL" id="UOQ48437.1"/>
    </source>
</evidence>
<dbReference type="Proteomes" id="UP000831782">
    <property type="component" value="Chromosome"/>
</dbReference>
<dbReference type="InterPro" id="IPR036365">
    <property type="entry name" value="PGBD-like_sf"/>
</dbReference>
<feature type="chain" id="PRO_5046525276" evidence="1">
    <location>
        <begin position="28"/>
        <end position="163"/>
    </location>
</feature>
<evidence type="ECO:0000313" key="4">
    <source>
        <dbReference type="Proteomes" id="UP000831782"/>
    </source>
</evidence>
<dbReference type="InterPro" id="IPR002477">
    <property type="entry name" value="Peptidoglycan-bd-like"/>
</dbReference>
<evidence type="ECO:0000256" key="1">
    <source>
        <dbReference type="SAM" id="SignalP"/>
    </source>
</evidence>
<protein>
    <submittedName>
        <fullName evidence="3">Peptidoglycan-binding protein</fullName>
    </submittedName>
</protein>
<keyword evidence="1" id="KW-0732">Signal</keyword>
<proteinExistence type="predicted"/>
<organism evidence="3 4">
    <name type="scientific">Gracilibacillus caseinilyticus</name>
    <dbReference type="NCBI Taxonomy" id="2932256"/>
    <lineage>
        <taxon>Bacteria</taxon>
        <taxon>Bacillati</taxon>
        <taxon>Bacillota</taxon>
        <taxon>Bacilli</taxon>
        <taxon>Bacillales</taxon>
        <taxon>Bacillaceae</taxon>
        <taxon>Gracilibacillus</taxon>
    </lineage>
</organism>
<dbReference type="EMBL" id="CP095072">
    <property type="protein sequence ID" value="UOQ48437.1"/>
    <property type="molecule type" value="Genomic_DNA"/>
</dbReference>
<sequence>MKKLKKYFIAFMLLTCVSFTAVSSVSAYEYRDKATWATVGYGYTTSGGFVGAVQADLWATGYQTATGSVDELYGSRTNQGVKYFQNKYGLSADGIVGSNTWHRFELYTYDRPNNKRVYSNTGSSIYEVRYATYALGGQSFSVNYYLYNTSTESTEASGSVYNY</sequence>
<feature type="domain" description="Peptidoglycan binding-like" evidence="2">
    <location>
        <begin position="47"/>
        <end position="101"/>
    </location>
</feature>
<gene>
    <name evidence="3" type="ORF">MUN88_20790</name>
</gene>
<keyword evidence="4" id="KW-1185">Reference proteome</keyword>
<evidence type="ECO:0000259" key="2">
    <source>
        <dbReference type="Pfam" id="PF01471"/>
    </source>
</evidence>
<feature type="signal peptide" evidence="1">
    <location>
        <begin position="1"/>
        <end position="27"/>
    </location>
</feature>
<name>A0ABY4EX52_9BACI</name>
<dbReference type="InterPro" id="IPR036366">
    <property type="entry name" value="PGBDSf"/>
</dbReference>
<dbReference type="RefSeq" id="WP_244718944.1">
    <property type="nucleotide sequence ID" value="NZ_CP095072.1"/>
</dbReference>
<accession>A0ABY4EX52</accession>
<dbReference type="Pfam" id="PF01471">
    <property type="entry name" value="PG_binding_1"/>
    <property type="match status" value="1"/>
</dbReference>